<dbReference type="AlphaFoldDB" id="A0A917CRF1"/>
<dbReference type="InterPro" id="IPR028098">
    <property type="entry name" value="Glyco_trans_4-like_N"/>
</dbReference>
<keyword evidence="5" id="KW-1185">Reference proteome</keyword>
<gene>
    <name evidence="4" type="ORF">GCM10011365_15850</name>
</gene>
<organism evidence="4 5">
    <name type="scientific">Marinicella pacifica</name>
    <dbReference type="NCBI Taxonomy" id="1171543"/>
    <lineage>
        <taxon>Bacteria</taxon>
        <taxon>Pseudomonadati</taxon>
        <taxon>Pseudomonadota</taxon>
        <taxon>Gammaproteobacteria</taxon>
        <taxon>Lysobacterales</taxon>
        <taxon>Marinicellaceae</taxon>
        <taxon>Marinicella</taxon>
    </lineage>
</organism>
<dbReference type="RefSeq" id="WP_188365177.1">
    <property type="nucleotide sequence ID" value="NZ_BAABJF010000002.1"/>
</dbReference>
<dbReference type="GO" id="GO:0016757">
    <property type="term" value="F:glycosyltransferase activity"/>
    <property type="evidence" value="ECO:0007669"/>
    <property type="project" value="InterPro"/>
</dbReference>
<evidence type="ECO:0000256" key="1">
    <source>
        <dbReference type="ARBA" id="ARBA00022679"/>
    </source>
</evidence>
<name>A0A917CRF1_9GAMM</name>
<protein>
    <recommendedName>
        <fullName evidence="6">Glycosyltransferase involved in cell wall biosynthesis</fullName>
    </recommendedName>
</protein>
<dbReference type="PANTHER" id="PTHR46401:SF2">
    <property type="entry name" value="GLYCOSYLTRANSFERASE WBBK-RELATED"/>
    <property type="match status" value="1"/>
</dbReference>
<dbReference type="Pfam" id="PF00534">
    <property type="entry name" value="Glycos_transf_1"/>
    <property type="match status" value="1"/>
</dbReference>
<accession>A0A917CRF1</accession>
<dbReference type="Proteomes" id="UP000605253">
    <property type="component" value="Unassembled WGS sequence"/>
</dbReference>
<proteinExistence type="predicted"/>
<feature type="domain" description="Glycosyltransferase subfamily 4-like N-terminal" evidence="3">
    <location>
        <begin position="125"/>
        <end position="230"/>
    </location>
</feature>
<reference evidence="4" key="2">
    <citation type="submission" date="2020-09" db="EMBL/GenBank/DDBJ databases">
        <authorList>
            <person name="Sun Q."/>
            <person name="Zhou Y."/>
        </authorList>
    </citation>
    <scope>NUCLEOTIDE SEQUENCE</scope>
    <source>
        <strain evidence="4">CGMCC 1.12181</strain>
    </source>
</reference>
<reference evidence="4" key="1">
    <citation type="journal article" date="2014" name="Int. J. Syst. Evol. Microbiol.">
        <title>Complete genome sequence of Corynebacterium casei LMG S-19264T (=DSM 44701T), isolated from a smear-ripened cheese.</title>
        <authorList>
            <consortium name="US DOE Joint Genome Institute (JGI-PGF)"/>
            <person name="Walter F."/>
            <person name="Albersmeier A."/>
            <person name="Kalinowski J."/>
            <person name="Ruckert C."/>
        </authorList>
    </citation>
    <scope>NUCLEOTIDE SEQUENCE</scope>
    <source>
        <strain evidence="4">CGMCC 1.12181</strain>
    </source>
</reference>
<dbReference type="Gene3D" id="3.40.50.2000">
    <property type="entry name" value="Glycogen Phosphorylase B"/>
    <property type="match status" value="2"/>
</dbReference>
<dbReference type="CDD" id="cd03809">
    <property type="entry name" value="GT4_MtfB-like"/>
    <property type="match status" value="1"/>
</dbReference>
<sequence length="429" mass="49153">MDKTTNILVDGFNLALKKGSGIKTYGMTTLDAYQKLGYDVGVLTDNQFVTGENALLDEVNLFDQDEVRLHPWLNYKWLRNLRAASYMLRSRQSHRVVPHYVEPDPDNYLSKVGGDKYSYIENIPDVFHMANRMFALTKRLTKIKPTEKPDIFHLTTPWPVKIPGVKTVVTIHDLIPLKIPFTTLDFKKYFYYLFKQAAESADLILSVSEHTKKDIINIYGVSEDKIKVTYQSYRASKTVNHDDAKTYLKAQNLTPQKYILFVGNIEPKKNIKQLIQAMAYVKKGYKLAVVGRKAWMHESQLKGLNNFLKKDDYVFLDYVPEYELGMLYQNATCLVMPSLYEGFGLPVLEAMQHDCPVICSNRSSLPEVAGDAAIYIDPYQFGEIRDAINSLIEHPTKRAGMIKKGRERVAFFSPDNYAHRLAKAYEGLV</sequence>
<comment type="caution">
    <text evidence="4">The sequence shown here is derived from an EMBL/GenBank/DDBJ whole genome shotgun (WGS) entry which is preliminary data.</text>
</comment>
<dbReference type="EMBL" id="BMEO01000005">
    <property type="protein sequence ID" value="GGF95348.1"/>
    <property type="molecule type" value="Genomic_DNA"/>
</dbReference>
<evidence type="ECO:0000313" key="4">
    <source>
        <dbReference type="EMBL" id="GGF95348.1"/>
    </source>
</evidence>
<dbReference type="SUPFAM" id="SSF53756">
    <property type="entry name" value="UDP-Glycosyltransferase/glycogen phosphorylase"/>
    <property type="match status" value="1"/>
</dbReference>
<dbReference type="PANTHER" id="PTHR46401">
    <property type="entry name" value="GLYCOSYLTRANSFERASE WBBK-RELATED"/>
    <property type="match status" value="1"/>
</dbReference>
<feature type="domain" description="Glycosyl transferase family 1" evidence="2">
    <location>
        <begin position="254"/>
        <end position="408"/>
    </location>
</feature>
<evidence type="ECO:0000313" key="5">
    <source>
        <dbReference type="Proteomes" id="UP000605253"/>
    </source>
</evidence>
<evidence type="ECO:0008006" key="6">
    <source>
        <dbReference type="Google" id="ProtNLM"/>
    </source>
</evidence>
<dbReference type="Pfam" id="PF13439">
    <property type="entry name" value="Glyco_transf_4"/>
    <property type="match status" value="1"/>
</dbReference>
<evidence type="ECO:0000259" key="3">
    <source>
        <dbReference type="Pfam" id="PF13439"/>
    </source>
</evidence>
<keyword evidence="1" id="KW-0808">Transferase</keyword>
<dbReference type="InterPro" id="IPR001296">
    <property type="entry name" value="Glyco_trans_1"/>
</dbReference>
<evidence type="ECO:0000259" key="2">
    <source>
        <dbReference type="Pfam" id="PF00534"/>
    </source>
</evidence>